<dbReference type="AlphaFoldDB" id="A0A1I6DAP4"/>
<reference evidence="2" key="1">
    <citation type="submission" date="2016-10" db="EMBL/GenBank/DDBJ databases">
        <authorList>
            <person name="Varghese N."/>
            <person name="Submissions S."/>
        </authorList>
    </citation>
    <scope>NUCLEOTIDE SEQUENCE [LARGE SCALE GENOMIC DNA]</scope>
    <source>
        <strain evidence="2">DSM 44232</strain>
    </source>
</reference>
<evidence type="ECO:0000313" key="2">
    <source>
        <dbReference type="Proteomes" id="UP000198583"/>
    </source>
</evidence>
<keyword evidence="2" id="KW-1185">Reference proteome</keyword>
<evidence type="ECO:0008006" key="3">
    <source>
        <dbReference type="Google" id="ProtNLM"/>
    </source>
</evidence>
<protein>
    <recommendedName>
        <fullName evidence="3">Fe-S cluster biogenesis protein NfuA, 4Fe-4S-binding domain</fullName>
    </recommendedName>
</protein>
<dbReference type="EMBL" id="FOYL01000002">
    <property type="protein sequence ID" value="SFR02530.1"/>
    <property type="molecule type" value="Genomic_DNA"/>
</dbReference>
<dbReference type="STRING" id="84724.SAMN04488564_102129"/>
<evidence type="ECO:0000313" key="1">
    <source>
        <dbReference type="EMBL" id="SFR02530.1"/>
    </source>
</evidence>
<accession>A0A1I6DAP4</accession>
<gene>
    <name evidence="1" type="ORF">SAMN04488564_102129</name>
</gene>
<organism evidence="1 2">
    <name type="scientific">Lentzea waywayandensis</name>
    <dbReference type="NCBI Taxonomy" id="84724"/>
    <lineage>
        <taxon>Bacteria</taxon>
        <taxon>Bacillati</taxon>
        <taxon>Actinomycetota</taxon>
        <taxon>Actinomycetes</taxon>
        <taxon>Pseudonocardiales</taxon>
        <taxon>Pseudonocardiaceae</taxon>
        <taxon>Lentzea</taxon>
    </lineage>
</organism>
<dbReference type="Proteomes" id="UP000198583">
    <property type="component" value="Unassembled WGS sequence"/>
</dbReference>
<dbReference type="OrthoDB" id="9798220at2"/>
<proteinExistence type="predicted"/>
<name>A0A1I6DAP4_9PSEU</name>
<sequence>MNHDVRAAGDRIEELLGTLRSGPARDSAEELVRLLMALYGEGLARVLAILREHDPALVARIAEDDLLEDLLLLHDLHPRDASARIRRVLDGLGALGPLENLGIDADGVVRIRLTASGCHRSAAARTVEQAVLDAVPEATRVEVVTAAPDTLLQIGMRPPPGWRLEVAS</sequence>
<dbReference type="RefSeq" id="WP_093588723.1">
    <property type="nucleotide sequence ID" value="NZ_FOYL01000002.1"/>
</dbReference>